<feature type="region of interest" description="Disordered" evidence="1">
    <location>
        <begin position="1"/>
        <end position="37"/>
    </location>
</feature>
<feature type="compositionally biased region" description="Basic and acidic residues" evidence="1">
    <location>
        <begin position="14"/>
        <end position="31"/>
    </location>
</feature>
<feature type="compositionally biased region" description="Basic residues" evidence="1">
    <location>
        <begin position="1"/>
        <end position="13"/>
    </location>
</feature>
<dbReference type="RefSeq" id="WP_186655489.1">
    <property type="nucleotide sequence ID" value="NZ_JABWQV010000038.1"/>
</dbReference>
<evidence type="ECO:0008006" key="4">
    <source>
        <dbReference type="Google" id="ProtNLM"/>
    </source>
</evidence>
<keyword evidence="3" id="KW-1185">Reference proteome</keyword>
<protein>
    <recommendedName>
        <fullName evidence="4">Transposase</fullName>
    </recommendedName>
</protein>
<proteinExistence type="predicted"/>
<sequence length="83" mass="9822">MRKKNTAHSRTILKKHDIQDTRVTVESERSHRDKGRSSRLTRIRYAVEGLLIRQALLEIWERKQEYWDGACEVVGKLLEVVFS</sequence>
<comment type="caution">
    <text evidence="2">The sequence shown here is derived from an EMBL/GenBank/DDBJ whole genome shotgun (WGS) entry which is preliminary data.</text>
</comment>
<organism evidence="2 3">
    <name type="scientific">Pseudomonas tehranensis</name>
    <dbReference type="NCBI Taxonomy" id="2745502"/>
    <lineage>
        <taxon>Bacteria</taxon>
        <taxon>Pseudomonadati</taxon>
        <taxon>Pseudomonadota</taxon>
        <taxon>Gammaproteobacteria</taxon>
        <taxon>Pseudomonadales</taxon>
        <taxon>Pseudomonadaceae</taxon>
        <taxon>Pseudomonas</taxon>
    </lineage>
</organism>
<evidence type="ECO:0000313" key="3">
    <source>
        <dbReference type="Proteomes" id="UP000617171"/>
    </source>
</evidence>
<dbReference type="EMBL" id="JABWQV010000038">
    <property type="protein sequence ID" value="MBC3346886.1"/>
    <property type="molecule type" value="Genomic_DNA"/>
</dbReference>
<accession>A0ABR6UQK6</accession>
<evidence type="ECO:0000313" key="2">
    <source>
        <dbReference type="EMBL" id="MBC3346886.1"/>
    </source>
</evidence>
<name>A0ABR6UQK6_9PSED</name>
<dbReference type="Proteomes" id="UP000617171">
    <property type="component" value="Unassembled WGS sequence"/>
</dbReference>
<reference evidence="2 3" key="1">
    <citation type="journal article" date="2020" name="Microorganisms">
        <title>Reliable Identification of Environmental Pseudomonas Isolates Using the rpoD Gene.</title>
        <authorList>
            <consortium name="The Broad Institute Genome Sequencing Platform"/>
            <person name="Girard L."/>
            <person name="Lood C."/>
            <person name="Rokni-Zadeh H."/>
            <person name="van Noort V."/>
            <person name="Lavigne R."/>
            <person name="De Mot R."/>
        </authorList>
    </citation>
    <scope>NUCLEOTIDE SEQUENCE [LARGE SCALE GENOMIC DNA]</scope>
    <source>
        <strain evidence="2 3">SWRI196</strain>
    </source>
</reference>
<evidence type="ECO:0000256" key="1">
    <source>
        <dbReference type="SAM" id="MobiDB-lite"/>
    </source>
</evidence>
<gene>
    <name evidence="2" type="ORF">HU811_09600</name>
</gene>